<dbReference type="AlphaFoldDB" id="A0AAN8S7N1"/>
<reference evidence="2 3" key="1">
    <citation type="submission" date="2023-10" db="EMBL/GenBank/DDBJ databases">
        <title>Genomes of two closely related lineages of the louse Polyplax serrata with different host specificities.</title>
        <authorList>
            <person name="Martinu J."/>
            <person name="Tarabai H."/>
            <person name="Stefka J."/>
            <person name="Hypsa V."/>
        </authorList>
    </citation>
    <scope>NUCLEOTIDE SEQUENCE [LARGE SCALE GENOMIC DNA]</scope>
    <source>
        <strain evidence="2">HR10_N</strain>
    </source>
</reference>
<gene>
    <name evidence="2" type="ORF">RUM43_009740</name>
</gene>
<comment type="caution">
    <text evidence="2">The sequence shown here is derived from an EMBL/GenBank/DDBJ whole genome shotgun (WGS) entry which is preliminary data.</text>
</comment>
<feature type="coiled-coil region" evidence="1">
    <location>
        <begin position="27"/>
        <end position="54"/>
    </location>
</feature>
<evidence type="ECO:0000256" key="1">
    <source>
        <dbReference type="SAM" id="Coils"/>
    </source>
</evidence>
<protein>
    <submittedName>
        <fullName evidence="2">Uncharacterized protein</fullName>
    </submittedName>
</protein>
<name>A0AAN8S7N1_POLSC</name>
<dbReference type="EMBL" id="JAWJWE010000004">
    <property type="protein sequence ID" value="KAK6636088.1"/>
    <property type="molecule type" value="Genomic_DNA"/>
</dbReference>
<proteinExistence type="predicted"/>
<keyword evidence="1" id="KW-0175">Coiled coil</keyword>
<evidence type="ECO:0000313" key="2">
    <source>
        <dbReference type="EMBL" id="KAK6636088.1"/>
    </source>
</evidence>
<accession>A0AAN8S7N1</accession>
<dbReference type="Proteomes" id="UP001372834">
    <property type="component" value="Unassembled WGS sequence"/>
</dbReference>
<evidence type="ECO:0000313" key="3">
    <source>
        <dbReference type="Proteomes" id="UP001372834"/>
    </source>
</evidence>
<organism evidence="2 3">
    <name type="scientific">Polyplax serrata</name>
    <name type="common">Common mouse louse</name>
    <dbReference type="NCBI Taxonomy" id="468196"/>
    <lineage>
        <taxon>Eukaryota</taxon>
        <taxon>Metazoa</taxon>
        <taxon>Ecdysozoa</taxon>
        <taxon>Arthropoda</taxon>
        <taxon>Hexapoda</taxon>
        <taxon>Insecta</taxon>
        <taxon>Pterygota</taxon>
        <taxon>Neoptera</taxon>
        <taxon>Paraneoptera</taxon>
        <taxon>Psocodea</taxon>
        <taxon>Troctomorpha</taxon>
        <taxon>Phthiraptera</taxon>
        <taxon>Anoplura</taxon>
        <taxon>Polyplacidae</taxon>
        <taxon>Polyplax</taxon>
    </lineage>
</organism>
<sequence length="124" mass="15060">MELNYKCCIRDGRKIAKLKSSNNQIKLQKELGDVERLEEKIKEKERYTKKGTERGRSLDQWEAAWRKSFSLKQCTGYEIEIRAFSSREKEKIVRQIEDRREGKRQLTEENDKKNFLWWKNLWSS</sequence>